<dbReference type="InterPro" id="IPR018448">
    <property type="entry name" value="TatB"/>
</dbReference>
<comment type="function">
    <text evidence="9">Part of the twin-arginine translocation (Tat) system that transports large folded proteins containing a characteristic twin-arginine motif in their signal peptide across membranes. Together with TatC, TatB is part of a receptor directly interacting with Tat signal peptides. TatB may form an oligomeric binding site that transiently accommodates folded Tat precursor proteins before their translocation.</text>
</comment>
<dbReference type="GO" id="GO:0033281">
    <property type="term" value="C:TAT protein transport complex"/>
    <property type="evidence" value="ECO:0007669"/>
    <property type="project" value="UniProtKB-UniRule"/>
</dbReference>
<comment type="subcellular location">
    <subcellularLocation>
        <location evidence="9">Cell membrane</location>
        <topology evidence="9">Single-pass membrane protein</topology>
    </subcellularLocation>
    <subcellularLocation>
        <location evidence="1">Membrane</location>
        <topology evidence="1">Single-pass membrane protein</topology>
    </subcellularLocation>
</comment>
<dbReference type="PANTHER" id="PTHR33162">
    <property type="entry name" value="SEC-INDEPENDENT PROTEIN TRANSLOCASE PROTEIN TATA, CHLOROPLASTIC"/>
    <property type="match status" value="1"/>
</dbReference>
<evidence type="ECO:0000256" key="10">
    <source>
        <dbReference type="SAM" id="MobiDB-lite"/>
    </source>
</evidence>
<evidence type="ECO:0000256" key="8">
    <source>
        <dbReference type="ARBA" id="ARBA00023136"/>
    </source>
</evidence>
<evidence type="ECO:0000256" key="3">
    <source>
        <dbReference type="ARBA" id="ARBA00022475"/>
    </source>
</evidence>
<dbReference type="Gene3D" id="1.20.5.3310">
    <property type="match status" value="1"/>
</dbReference>
<dbReference type="GO" id="GO:0008320">
    <property type="term" value="F:protein transmembrane transporter activity"/>
    <property type="evidence" value="ECO:0007669"/>
    <property type="project" value="UniProtKB-UniRule"/>
</dbReference>
<dbReference type="PANTHER" id="PTHR33162:SF1">
    <property type="entry name" value="SEC-INDEPENDENT PROTEIN TRANSLOCASE PROTEIN TATA, CHLOROPLASTIC"/>
    <property type="match status" value="1"/>
</dbReference>
<feature type="compositionally biased region" description="Low complexity" evidence="10">
    <location>
        <begin position="97"/>
        <end position="109"/>
    </location>
</feature>
<comment type="similarity">
    <text evidence="9">Belongs to the TatB family.</text>
</comment>
<feature type="compositionally biased region" description="Basic and acidic residues" evidence="10">
    <location>
        <begin position="74"/>
        <end position="83"/>
    </location>
</feature>
<dbReference type="GO" id="GO:0043953">
    <property type="term" value="P:protein transport by the Tat complex"/>
    <property type="evidence" value="ECO:0007669"/>
    <property type="project" value="UniProtKB-UniRule"/>
</dbReference>
<evidence type="ECO:0000313" key="11">
    <source>
        <dbReference type="EMBL" id="RCX32987.1"/>
    </source>
</evidence>
<evidence type="ECO:0000256" key="7">
    <source>
        <dbReference type="ARBA" id="ARBA00023010"/>
    </source>
</evidence>
<accession>A0A369CKM7</accession>
<dbReference type="Pfam" id="PF02416">
    <property type="entry name" value="TatA_B_E"/>
    <property type="match status" value="1"/>
</dbReference>
<dbReference type="Proteomes" id="UP000252707">
    <property type="component" value="Unassembled WGS sequence"/>
</dbReference>
<dbReference type="RefSeq" id="WP_114277877.1">
    <property type="nucleotide sequence ID" value="NZ_QPJY01000001.1"/>
</dbReference>
<keyword evidence="3 9" id="KW-1003">Cell membrane</keyword>
<reference evidence="11 12" key="1">
    <citation type="submission" date="2018-07" db="EMBL/GenBank/DDBJ databases">
        <title>Genomic Encyclopedia of Type Strains, Phase IV (KMG-IV): sequencing the most valuable type-strain genomes for metagenomic binning, comparative biology and taxonomic classification.</title>
        <authorList>
            <person name="Goeker M."/>
        </authorList>
    </citation>
    <scope>NUCLEOTIDE SEQUENCE [LARGE SCALE GENOMIC DNA]</scope>
    <source>
        <strain evidence="11 12">DSM 26407</strain>
    </source>
</reference>
<dbReference type="AlphaFoldDB" id="A0A369CKM7"/>
<evidence type="ECO:0000256" key="4">
    <source>
        <dbReference type="ARBA" id="ARBA00022692"/>
    </source>
</evidence>
<keyword evidence="12" id="KW-1185">Reference proteome</keyword>
<keyword evidence="5 9" id="KW-0653">Protein transport</keyword>
<keyword evidence="6 9" id="KW-1133">Transmembrane helix</keyword>
<evidence type="ECO:0000256" key="2">
    <source>
        <dbReference type="ARBA" id="ARBA00022448"/>
    </source>
</evidence>
<name>A0A369CKM7_9GAMM</name>
<evidence type="ECO:0000313" key="12">
    <source>
        <dbReference type="Proteomes" id="UP000252707"/>
    </source>
</evidence>
<dbReference type="InterPro" id="IPR003369">
    <property type="entry name" value="TatA/B/E"/>
</dbReference>
<dbReference type="PRINTS" id="PR01506">
    <property type="entry name" value="TATBPROTEIN"/>
</dbReference>
<protein>
    <recommendedName>
        <fullName evidence="9">Sec-independent protein translocase protein TatB</fullName>
    </recommendedName>
</protein>
<evidence type="ECO:0000256" key="9">
    <source>
        <dbReference type="HAMAP-Rule" id="MF_00237"/>
    </source>
</evidence>
<sequence length="117" mass="12536">MFDVGFWELALIAVVALLVLGPERLPKAARTAGLWIGRARRVVMNVKTEIDREIKAEELKQIMAKQAQSSGVHEIVEQTREAVEGAARPAPGSKPQAESGSAPAGAAEPKQSDEPKP</sequence>
<keyword evidence="2 9" id="KW-0813">Transport</keyword>
<proteinExistence type="inferred from homology"/>
<dbReference type="OrthoDB" id="9816005at2"/>
<keyword evidence="4 9" id="KW-0812">Transmembrane</keyword>
<dbReference type="EMBL" id="QPJY01000001">
    <property type="protein sequence ID" value="RCX32987.1"/>
    <property type="molecule type" value="Genomic_DNA"/>
</dbReference>
<gene>
    <name evidence="9" type="primary">tatB</name>
    <name evidence="11" type="ORF">DFQ59_101285</name>
</gene>
<dbReference type="NCBIfam" id="TIGR01410">
    <property type="entry name" value="tatB"/>
    <property type="match status" value="1"/>
</dbReference>
<keyword evidence="8 9" id="KW-0472">Membrane</keyword>
<evidence type="ECO:0000256" key="1">
    <source>
        <dbReference type="ARBA" id="ARBA00004167"/>
    </source>
</evidence>
<keyword evidence="7 9" id="KW-0811">Translocation</keyword>
<feature type="region of interest" description="Disordered" evidence="10">
    <location>
        <begin position="69"/>
        <end position="117"/>
    </location>
</feature>
<comment type="subunit">
    <text evidence="9">The Tat system comprises two distinct complexes: a TatABC complex, containing multiple copies of TatA, TatB and TatC subunits, and a separate TatA complex, containing only TatA subunits. Substrates initially bind to the TatABC complex, which probably triggers association of the separate TatA complex to form the active translocon.</text>
</comment>
<evidence type="ECO:0000256" key="5">
    <source>
        <dbReference type="ARBA" id="ARBA00022927"/>
    </source>
</evidence>
<dbReference type="HAMAP" id="MF_00237">
    <property type="entry name" value="TatB"/>
    <property type="match status" value="1"/>
</dbReference>
<organism evidence="11 12">
    <name type="scientific">Thioalbus denitrificans</name>
    <dbReference type="NCBI Taxonomy" id="547122"/>
    <lineage>
        <taxon>Bacteria</taxon>
        <taxon>Pseudomonadati</taxon>
        <taxon>Pseudomonadota</taxon>
        <taxon>Gammaproteobacteria</taxon>
        <taxon>Chromatiales</taxon>
        <taxon>Ectothiorhodospiraceae</taxon>
        <taxon>Thioalbus</taxon>
    </lineage>
</organism>
<comment type="caution">
    <text evidence="11">The sequence shown here is derived from an EMBL/GenBank/DDBJ whole genome shotgun (WGS) entry which is preliminary data.</text>
</comment>
<evidence type="ECO:0000256" key="6">
    <source>
        <dbReference type="ARBA" id="ARBA00022989"/>
    </source>
</evidence>